<dbReference type="EMBL" id="CP002299">
    <property type="protein sequence ID" value="ADP83126.1"/>
    <property type="molecule type" value="Genomic_DNA"/>
</dbReference>
<dbReference type="PANTHER" id="PTHR10357:SF179">
    <property type="entry name" value="NEUTRAL AND BASIC AMINO ACID TRANSPORT PROTEIN RBAT"/>
    <property type="match status" value="1"/>
</dbReference>
<dbReference type="InterPro" id="IPR006047">
    <property type="entry name" value="GH13_cat_dom"/>
</dbReference>
<dbReference type="InterPro" id="IPR017853">
    <property type="entry name" value="GH"/>
</dbReference>
<dbReference type="Pfam" id="PF00128">
    <property type="entry name" value="Alpha-amylase"/>
    <property type="match status" value="2"/>
</dbReference>
<dbReference type="GO" id="GO:0004556">
    <property type="term" value="F:alpha-amylase activity"/>
    <property type="evidence" value="ECO:0007669"/>
    <property type="project" value="TreeGrafter"/>
</dbReference>
<feature type="region of interest" description="Disordered" evidence="2">
    <location>
        <begin position="529"/>
        <end position="562"/>
    </location>
</feature>
<dbReference type="HOGENOM" id="CLU_006462_0_1_11"/>
<dbReference type="AlphaFoldDB" id="E3J5N9"/>
<accession>E3J5N9</accession>
<dbReference type="InParanoid" id="E3J5N9"/>
<dbReference type="Proteomes" id="UP000002484">
    <property type="component" value="Chromosome"/>
</dbReference>
<dbReference type="PANTHER" id="PTHR10357">
    <property type="entry name" value="ALPHA-AMYLASE FAMILY MEMBER"/>
    <property type="match status" value="1"/>
</dbReference>
<dbReference type="Gene3D" id="3.90.400.10">
    <property type="entry name" value="Oligo-1,6-glucosidase, Domain 2"/>
    <property type="match status" value="1"/>
</dbReference>
<reference evidence="4 5" key="1">
    <citation type="submission" date="2010-10" db="EMBL/GenBank/DDBJ databases">
        <title>Complete sequence of Frankia sp. EuI1c.</title>
        <authorList>
            <consortium name="US DOE Joint Genome Institute"/>
            <person name="Lucas S."/>
            <person name="Copeland A."/>
            <person name="Lapidus A."/>
            <person name="Cheng J.-F."/>
            <person name="Bruce D."/>
            <person name="Goodwin L."/>
            <person name="Pitluck S."/>
            <person name="Chertkov O."/>
            <person name="Detter J.C."/>
            <person name="Han C."/>
            <person name="Tapia R."/>
            <person name="Land M."/>
            <person name="Hauser L."/>
            <person name="Jeffries C."/>
            <person name="Kyrpides N."/>
            <person name="Ivanova N."/>
            <person name="Mikhailova N."/>
            <person name="Beauchemin N."/>
            <person name="Sen A."/>
            <person name="Sur S.A."/>
            <person name="Gtari M."/>
            <person name="Wall L."/>
            <person name="Tisa L."/>
            <person name="Woyke T."/>
        </authorList>
    </citation>
    <scope>NUCLEOTIDE SEQUENCE [LARGE SCALE GENOMIC DNA]</scope>
    <source>
        <strain evidence="5">DSM 45817 / CECT 9037 / EuI1c</strain>
    </source>
</reference>
<dbReference type="InterPro" id="IPR045857">
    <property type="entry name" value="O16G_dom_2"/>
</dbReference>
<evidence type="ECO:0000313" key="4">
    <source>
        <dbReference type="EMBL" id="ADP83126.1"/>
    </source>
</evidence>
<evidence type="ECO:0000313" key="5">
    <source>
        <dbReference type="Proteomes" id="UP000002484"/>
    </source>
</evidence>
<organism evidence="4 5">
    <name type="scientific">Pseudofrankia inefficax (strain DSM 45817 / CECT 9037 / DDB 130130 / EuI1c)</name>
    <name type="common">Frankia inefficax</name>
    <dbReference type="NCBI Taxonomy" id="298654"/>
    <lineage>
        <taxon>Bacteria</taxon>
        <taxon>Bacillati</taxon>
        <taxon>Actinomycetota</taxon>
        <taxon>Actinomycetes</taxon>
        <taxon>Frankiales</taxon>
        <taxon>Frankiaceae</taxon>
        <taxon>Pseudofrankia</taxon>
    </lineage>
</organism>
<dbReference type="GO" id="GO:0009313">
    <property type="term" value="P:oligosaccharide catabolic process"/>
    <property type="evidence" value="ECO:0007669"/>
    <property type="project" value="TreeGrafter"/>
</dbReference>
<dbReference type="KEGG" id="fri:FraEuI1c_5137"/>
<sequence>MAGVALTSGWWRDAVFYEVYVRSFADADGDGVGDLDGVRARLPELAELGVNGLWLTPFYRSPMADHGYDVADHRDVDPLFGDLAAFDALLAAAHRLGLAVLVDLVPNHSSDAHPAFQTALAAAPGDAARHRYLIRPGRGAGGTEPPNNWISVFGGSAWTRLDEARRFPEPATTDLSTGPLTAPEVAPAGPAGAGPAEWYLHLFAPEQPDWNWADPAVRADHEATLRFWLDRGVDGFRIDVSHGLVKDDELRDNPAGPPATPETGFREKLEPHSWDQDGVHDVYRSWRRLVDGYRRRDRQDRILVGETWVEDPERLSRYVRPDELHLTFSFSLLSVEWSAAAWRRAIVDGFTATGAAGTQPTWVLANHDVVRPASRYGGGEAGLRRARAALLTMLALPGVVFLYQGDELGLPQVDVPPAARQDPVWERSGHTSPGRDGCRVPMPWSGTEPPFGFAPDGVAPWLPQPDDWAALTVAAQRDDPRSTWRLVQAALAFRHSHLRVTDLGSRMTRWRAGMPDGVLAFDRIALAPGGRLPRLPRPPGDGGPAAPTGPRGRQLGAPPPRPAGAGVLTCVLAAGTPATLAMPGRVMLASGPLEHDGQTLVLPADTAAWVMRGSAPRTTPGRR</sequence>
<evidence type="ECO:0000256" key="1">
    <source>
        <dbReference type="ARBA" id="ARBA00008061"/>
    </source>
</evidence>
<keyword evidence="5" id="KW-1185">Reference proteome</keyword>
<dbReference type="CAZy" id="GH13">
    <property type="family name" value="Glycoside Hydrolase Family 13"/>
</dbReference>
<dbReference type="STRING" id="298654.FraEuI1c_5137"/>
<feature type="compositionally biased region" description="Low complexity" evidence="2">
    <location>
        <begin position="544"/>
        <end position="556"/>
    </location>
</feature>
<protein>
    <submittedName>
        <fullName evidence="4">Alpha amylase catalytic region</fullName>
    </submittedName>
</protein>
<name>E3J5N9_PSEI1</name>
<comment type="similarity">
    <text evidence="1">Belongs to the glycosyl hydrolase 13 family.</text>
</comment>
<dbReference type="SMART" id="SM00642">
    <property type="entry name" value="Aamy"/>
    <property type="match status" value="1"/>
</dbReference>
<dbReference type="Gene3D" id="3.20.20.80">
    <property type="entry name" value="Glycosidases"/>
    <property type="match status" value="1"/>
</dbReference>
<proteinExistence type="inferred from homology"/>
<dbReference type="OrthoDB" id="3203135at2"/>
<gene>
    <name evidence="4" type="ordered locus">FraEuI1c_5137</name>
</gene>
<dbReference type="FunCoup" id="E3J5N9">
    <property type="interactions" value="40"/>
</dbReference>
<dbReference type="SUPFAM" id="SSF51445">
    <property type="entry name" value="(Trans)glycosidases"/>
    <property type="match status" value="1"/>
</dbReference>
<dbReference type="RefSeq" id="WP_013426244.1">
    <property type="nucleotide sequence ID" value="NC_014666.1"/>
</dbReference>
<feature type="domain" description="Glycosyl hydrolase family 13 catalytic" evidence="3">
    <location>
        <begin position="18"/>
        <end position="439"/>
    </location>
</feature>
<evidence type="ECO:0000256" key="2">
    <source>
        <dbReference type="SAM" id="MobiDB-lite"/>
    </source>
</evidence>
<evidence type="ECO:0000259" key="3">
    <source>
        <dbReference type="SMART" id="SM00642"/>
    </source>
</evidence>
<dbReference type="eggNOG" id="COG0366">
    <property type="taxonomic scope" value="Bacteria"/>
</dbReference>